<gene>
    <name evidence="2" type="ORF">RRG08_007643</name>
</gene>
<dbReference type="AlphaFoldDB" id="A0AAE0Y3G7"/>
<keyword evidence="1" id="KW-0472">Membrane</keyword>
<reference evidence="2" key="1">
    <citation type="journal article" date="2023" name="G3 (Bethesda)">
        <title>A reference genome for the long-term kleptoplast-retaining sea slug Elysia crispata morphotype clarki.</title>
        <authorList>
            <person name="Eastman K.E."/>
            <person name="Pendleton A.L."/>
            <person name="Shaikh M.A."/>
            <person name="Suttiyut T."/>
            <person name="Ogas R."/>
            <person name="Tomko P."/>
            <person name="Gavelis G."/>
            <person name="Widhalm J.R."/>
            <person name="Wisecaver J.H."/>
        </authorList>
    </citation>
    <scope>NUCLEOTIDE SEQUENCE</scope>
    <source>
        <strain evidence="2">ECLA1</strain>
    </source>
</reference>
<dbReference type="Proteomes" id="UP001283361">
    <property type="component" value="Unassembled WGS sequence"/>
</dbReference>
<comment type="caution">
    <text evidence="2">The sequence shown here is derived from an EMBL/GenBank/DDBJ whole genome shotgun (WGS) entry which is preliminary data.</text>
</comment>
<evidence type="ECO:0000313" key="2">
    <source>
        <dbReference type="EMBL" id="KAK3731564.1"/>
    </source>
</evidence>
<accession>A0AAE0Y3G7</accession>
<keyword evidence="3" id="KW-1185">Reference proteome</keyword>
<keyword evidence="1" id="KW-1133">Transmembrane helix</keyword>
<dbReference type="EMBL" id="JAWDGP010006995">
    <property type="protein sequence ID" value="KAK3731564.1"/>
    <property type="molecule type" value="Genomic_DNA"/>
</dbReference>
<protein>
    <submittedName>
        <fullName evidence="2">Uncharacterized protein</fullName>
    </submittedName>
</protein>
<keyword evidence="1" id="KW-0812">Transmembrane</keyword>
<evidence type="ECO:0000313" key="3">
    <source>
        <dbReference type="Proteomes" id="UP001283361"/>
    </source>
</evidence>
<sequence length="101" mass="10960">MAIPREDRRPKKQTRNGLVTEPGARFISRTLLFALVSSSFPAWVLSVGFVAWANILGSIYNLESRSGPASRPAELRVKCVPIRSAYLGSLNPPASACITTT</sequence>
<proteinExistence type="predicted"/>
<name>A0AAE0Y3G7_9GAST</name>
<organism evidence="2 3">
    <name type="scientific">Elysia crispata</name>
    <name type="common">lettuce slug</name>
    <dbReference type="NCBI Taxonomy" id="231223"/>
    <lineage>
        <taxon>Eukaryota</taxon>
        <taxon>Metazoa</taxon>
        <taxon>Spiralia</taxon>
        <taxon>Lophotrochozoa</taxon>
        <taxon>Mollusca</taxon>
        <taxon>Gastropoda</taxon>
        <taxon>Heterobranchia</taxon>
        <taxon>Euthyneura</taxon>
        <taxon>Panpulmonata</taxon>
        <taxon>Sacoglossa</taxon>
        <taxon>Placobranchoidea</taxon>
        <taxon>Plakobranchidae</taxon>
        <taxon>Elysia</taxon>
    </lineage>
</organism>
<evidence type="ECO:0000256" key="1">
    <source>
        <dbReference type="SAM" id="Phobius"/>
    </source>
</evidence>
<feature type="transmembrane region" description="Helical" evidence="1">
    <location>
        <begin position="40"/>
        <end position="62"/>
    </location>
</feature>